<gene>
    <name evidence="2" type="ORF">B0T19DRAFT_448832</name>
</gene>
<evidence type="ECO:0000313" key="3">
    <source>
        <dbReference type="Proteomes" id="UP001286456"/>
    </source>
</evidence>
<accession>A0AAE0IY36</accession>
<dbReference type="EMBL" id="JAUEPO010000002">
    <property type="protein sequence ID" value="KAK3333195.1"/>
    <property type="molecule type" value="Genomic_DNA"/>
</dbReference>
<name>A0AAE0IY36_9PEZI</name>
<evidence type="ECO:0000313" key="2">
    <source>
        <dbReference type="EMBL" id="KAK3333195.1"/>
    </source>
</evidence>
<reference evidence="2" key="2">
    <citation type="submission" date="2023-06" db="EMBL/GenBank/DDBJ databases">
        <authorList>
            <consortium name="Lawrence Berkeley National Laboratory"/>
            <person name="Haridas S."/>
            <person name="Hensen N."/>
            <person name="Bonometti L."/>
            <person name="Westerberg I."/>
            <person name="Brannstrom I.O."/>
            <person name="Guillou S."/>
            <person name="Cros-Aarteil S."/>
            <person name="Calhoun S."/>
            <person name="Kuo A."/>
            <person name="Mondo S."/>
            <person name="Pangilinan J."/>
            <person name="Riley R."/>
            <person name="Labutti K."/>
            <person name="Andreopoulos B."/>
            <person name="Lipzen A."/>
            <person name="Chen C."/>
            <person name="Yanf M."/>
            <person name="Daum C."/>
            <person name="Ng V."/>
            <person name="Clum A."/>
            <person name="Steindorff A."/>
            <person name="Ohm R."/>
            <person name="Martin F."/>
            <person name="Silar P."/>
            <person name="Natvig D."/>
            <person name="Lalanne C."/>
            <person name="Gautier V."/>
            <person name="Ament-Velasquez S.L."/>
            <person name="Kruys A."/>
            <person name="Hutchinson M.I."/>
            <person name="Powell A.J."/>
            <person name="Barry K."/>
            <person name="Miller A.N."/>
            <person name="Grigoriev I.V."/>
            <person name="Debuchy R."/>
            <person name="Gladieux P."/>
            <person name="Thoren M.H."/>
            <person name="Johannesson H."/>
        </authorList>
    </citation>
    <scope>NUCLEOTIDE SEQUENCE</scope>
    <source>
        <strain evidence="2">SMH4131-1</strain>
    </source>
</reference>
<keyword evidence="3" id="KW-1185">Reference proteome</keyword>
<dbReference type="AlphaFoldDB" id="A0AAE0IY36"/>
<feature type="compositionally biased region" description="Basic and acidic residues" evidence="1">
    <location>
        <begin position="29"/>
        <end position="39"/>
    </location>
</feature>
<protein>
    <submittedName>
        <fullName evidence="2">Uncharacterized protein</fullName>
    </submittedName>
</protein>
<feature type="region of interest" description="Disordered" evidence="1">
    <location>
        <begin position="323"/>
        <end position="346"/>
    </location>
</feature>
<feature type="region of interest" description="Disordered" evidence="1">
    <location>
        <begin position="1"/>
        <end position="112"/>
    </location>
</feature>
<feature type="compositionally biased region" description="Polar residues" evidence="1">
    <location>
        <begin position="84"/>
        <end position="93"/>
    </location>
</feature>
<evidence type="ECO:0000256" key="1">
    <source>
        <dbReference type="SAM" id="MobiDB-lite"/>
    </source>
</evidence>
<comment type="caution">
    <text evidence="2">The sequence shown here is derived from an EMBL/GenBank/DDBJ whole genome shotgun (WGS) entry which is preliminary data.</text>
</comment>
<dbReference type="Proteomes" id="UP001286456">
    <property type="component" value="Unassembled WGS sequence"/>
</dbReference>
<sequence>MEKKQVSPELLQAELLPTQKEQIPPLQKRQIDSDDDAKPQTKRARTTQLTSKPVRLTRKNLALFDKMGQKKKKNSNPSDDSGSTKTISTTPPTNLDDIRKRYAAPRATASPPESVYEGYINRVEGAGNEATMVIETSGKLLKEYNDKGYSRAFNRSFTNALPNAGYNDGLSAPQPDFVEGLEKQEFRLFQVADHIPGATLYKDDPRSITLPQIAGEWKGPAEDMREARVQSAYDGAALVYVRNQALAYIGGSDPPGHAEITTFTTDGTNLNLYAHFAAPSEEDEDILEYHQYPILSMNLIGTYQGYKDGRRKLKDQLKEYWKQQRNSGPHPVAEEVPSLPAPGIEPLDVYEAYEDDGYE</sequence>
<organism evidence="2 3">
    <name type="scientific">Cercophora scortea</name>
    <dbReference type="NCBI Taxonomy" id="314031"/>
    <lineage>
        <taxon>Eukaryota</taxon>
        <taxon>Fungi</taxon>
        <taxon>Dikarya</taxon>
        <taxon>Ascomycota</taxon>
        <taxon>Pezizomycotina</taxon>
        <taxon>Sordariomycetes</taxon>
        <taxon>Sordariomycetidae</taxon>
        <taxon>Sordariales</taxon>
        <taxon>Lasiosphaeriaceae</taxon>
        <taxon>Cercophora</taxon>
    </lineage>
</organism>
<reference evidence="2" key="1">
    <citation type="journal article" date="2023" name="Mol. Phylogenet. Evol.">
        <title>Genome-scale phylogeny and comparative genomics of the fungal order Sordariales.</title>
        <authorList>
            <person name="Hensen N."/>
            <person name="Bonometti L."/>
            <person name="Westerberg I."/>
            <person name="Brannstrom I.O."/>
            <person name="Guillou S."/>
            <person name="Cros-Aarteil S."/>
            <person name="Calhoun S."/>
            <person name="Haridas S."/>
            <person name="Kuo A."/>
            <person name="Mondo S."/>
            <person name="Pangilinan J."/>
            <person name="Riley R."/>
            <person name="LaButti K."/>
            <person name="Andreopoulos B."/>
            <person name="Lipzen A."/>
            <person name="Chen C."/>
            <person name="Yan M."/>
            <person name="Daum C."/>
            <person name="Ng V."/>
            <person name="Clum A."/>
            <person name="Steindorff A."/>
            <person name="Ohm R.A."/>
            <person name="Martin F."/>
            <person name="Silar P."/>
            <person name="Natvig D.O."/>
            <person name="Lalanne C."/>
            <person name="Gautier V."/>
            <person name="Ament-Velasquez S.L."/>
            <person name="Kruys A."/>
            <person name="Hutchinson M.I."/>
            <person name="Powell A.J."/>
            <person name="Barry K."/>
            <person name="Miller A.N."/>
            <person name="Grigoriev I.V."/>
            <person name="Debuchy R."/>
            <person name="Gladieux P."/>
            <person name="Hiltunen Thoren M."/>
            <person name="Johannesson H."/>
        </authorList>
    </citation>
    <scope>NUCLEOTIDE SEQUENCE</scope>
    <source>
        <strain evidence="2">SMH4131-1</strain>
    </source>
</reference>
<proteinExistence type="predicted"/>